<dbReference type="AlphaFoldDB" id="A0A6H1NY11"/>
<protein>
    <submittedName>
        <fullName evidence="1">Uncharacterized protein</fullName>
    </submittedName>
</protein>
<dbReference type="Proteomes" id="UP000501868">
    <property type="component" value="Chromosome"/>
</dbReference>
<gene>
    <name evidence="1" type="ORF">HFZ78_05245</name>
</gene>
<evidence type="ECO:0000313" key="2">
    <source>
        <dbReference type="Proteomes" id="UP000501868"/>
    </source>
</evidence>
<accession>A0A6H1NY11</accession>
<evidence type="ECO:0000313" key="1">
    <source>
        <dbReference type="EMBL" id="QIZ06204.1"/>
    </source>
</evidence>
<name>A0A6H1NY11_PRIMG</name>
<reference evidence="1 2" key="2">
    <citation type="submission" date="2020-04" db="EMBL/GenBank/DDBJ databases">
        <authorList>
            <person name="Fomenkov A."/>
            <person name="Anton B.P."/>
            <person name="Roberts R.J."/>
        </authorList>
    </citation>
    <scope>NUCLEOTIDE SEQUENCE [LARGE SCALE GENOMIC DNA]</scope>
    <source>
        <strain evidence="1 2">S2</strain>
    </source>
</reference>
<sequence length="165" mass="20003">MNREVAIYKNKKYKAYICRVAGKIRKIELFSNRKEIDFKPTMSAYTKDLYVREVYKEDVTELFREYFMAQYKNYEFFVVGLFKDCKEIETITVDPTIARECNMVYQDRDLFKKRLDLNDDYQLIHVKEDYLKKTTTRKEVTLEESYAIDNEKFEYVDSYPKGDII</sequence>
<organism evidence="1 2">
    <name type="scientific">Priestia megaterium</name>
    <name type="common">Bacillus megaterium</name>
    <dbReference type="NCBI Taxonomy" id="1404"/>
    <lineage>
        <taxon>Bacteria</taxon>
        <taxon>Bacillati</taxon>
        <taxon>Bacillota</taxon>
        <taxon>Bacilli</taxon>
        <taxon>Bacillales</taxon>
        <taxon>Bacillaceae</taxon>
        <taxon>Priestia</taxon>
    </lineage>
</organism>
<proteinExistence type="predicted"/>
<reference evidence="1 2" key="1">
    <citation type="submission" date="2020-04" db="EMBL/GenBank/DDBJ databases">
        <title>Genome-Wide Identification of 5-Methylcytosine Sites in Bacterial Genomes By High-Throughput Sequencing of MspJI Restriction Fragments.</title>
        <authorList>
            <person name="Wu V."/>
        </authorList>
    </citation>
    <scope>NUCLEOTIDE SEQUENCE [LARGE SCALE GENOMIC DNA]</scope>
    <source>
        <strain evidence="1 2">S2</strain>
    </source>
</reference>
<dbReference type="EMBL" id="CP051128">
    <property type="protein sequence ID" value="QIZ06204.1"/>
    <property type="molecule type" value="Genomic_DNA"/>
</dbReference>